<evidence type="ECO:0000313" key="3">
    <source>
        <dbReference type="EMBL" id="CAF3779673.1"/>
    </source>
</evidence>
<evidence type="ECO:0000259" key="1">
    <source>
        <dbReference type="Pfam" id="PF13460"/>
    </source>
</evidence>
<evidence type="ECO:0000313" key="2">
    <source>
        <dbReference type="EMBL" id="CAF1008556.1"/>
    </source>
</evidence>
<dbReference type="PANTHER" id="PTHR43355:SF2">
    <property type="entry name" value="FLAVIN REDUCTASE (NADPH)"/>
    <property type="match status" value="1"/>
</dbReference>
<dbReference type="Pfam" id="PF13460">
    <property type="entry name" value="NAD_binding_10"/>
    <property type="match status" value="1"/>
</dbReference>
<dbReference type="InterPro" id="IPR016040">
    <property type="entry name" value="NAD(P)-bd_dom"/>
</dbReference>
<proteinExistence type="predicted"/>
<reference evidence="2" key="1">
    <citation type="submission" date="2021-02" db="EMBL/GenBank/DDBJ databases">
        <authorList>
            <person name="Nowell W R."/>
        </authorList>
    </citation>
    <scope>NUCLEOTIDE SEQUENCE</scope>
</reference>
<evidence type="ECO:0000313" key="4">
    <source>
        <dbReference type="Proteomes" id="UP000663829"/>
    </source>
</evidence>
<dbReference type="SUPFAM" id="SSF51735">
    <property type="entry name" value="NAD(P)-binding Rossmann-fold domains"/>
    <property type="match status" value="1"/>
</dbReference>
<keyword evidence="4" id="KW-1185">Reference proteome</keyword>
<dbReference type="Proteomes" id="UP000663829">
    <property type="component" value="Unassembled WGS sequence"/>
</dbReference>
<sequence length="301" mass="33203">MVNIIVFGASGFIGKAIVNTALDKGHRVTAVLRNIENYPIKHDNLKVVQGDILDSSSVENVLKGDITHVLSSIGGPVANIPPETNVRVKGIQNIISGMKNNGIKRILAVGGAGLLPGNEKNFFFEQSDFPQGIVPVSKVHKLVYEALVASKLDYTFICPPSISDGQIGTYEISVNTRVGHYAVTVGDLADFIVKEAVEQKHVEQRVGHTFKDIEIKIVPRQSFVWKYFGNLHAILAKVTINPDCYYCKICFREAKAKDDTQTMTDFETKVTKYKKGISTTNHANHLASKHDVIEKEVIQET</sequence>
<protein>
    <recommendedName>
        <fullName evidence="1">NAD(P)-binding domain-containing protein</fullName>
    </recommendedName>
</protein>
<dbReference type="GO" id="GO:0016646">
    <property type="term" value="F:oxidoreductase activity, acting on the CH-NH group of donors, NAD or NADP as acceptor"/>
    <property type="evidence" value="ECO:0007669"/>
    <property type="project" value="TreeGrafter"/>
</dbReference>
<dbReference type="Proteomes" id="UP000681722">
    <property type="component" value="Unassembled WGS sequence"/>
</dbReference>
<dbReference type="EMBL" id="CAJNOQ010003361">
    <property type="protein sequence ID" value="CAF1008556.1"/>
    <property type="molecule type" value="Genomic_DNA"/>
</dbReference>
<name>A0A814HEA5_9BILA</name>
<organism evidence="2 4">
    <name type="scientific">Didymodactylos carnosus</name>
    <dbReference type="NCBI Taxonomy" id="1234261"/>
    <lineage>
        <taxon>Eukaryota</taxon>
        <taxon>Metazoa</taxon>
        <taxon>Spiralia</taxon>
        <taxon>Gnathifera</taxon>
        <taxon>Rotifera</taxon>
        <taxon>Eurotatoria</taxon>
        <taxon>Bdelloidea</taxon>
        <taxon>Philodinida</taxon>
        <taxon>Philodinidae</taxon>
        <taxon>Didymodactylos</taxon>
    </lineage>
</organism>
<dbReference type="PANTHER" id="PTHR43355">
    <property type="entry name" value="FLAVIN REDUCTASE (NADPH)"/>
    <property type="match status" value="1"/>
</dbReference>
<dbReference type="AlphaFoldDB" id="A0A814HEA5"/>
<dbReference type="InterPro" id="IPR051606">
    <property type="entry name" value="Polyketide_Oxido-like"/>
</dbReference>
<dbReference type="OrthoDB" id="419598at2759"/>
<accession>A0A814HEA5</accession>
<dbReference type="EMBL" id="CAJOBC010003361">
    <property type="protein sequence ID" value="CAF3779673.1"/>
    <property type="molecule type" value="Genomic_DNA"/>
</dbReference>
<gene>
    <name evidence="2" type="ORF">GPM918_LOCUS14139</name>
    <name evidence="3" type="ORF">SRO942_LOCUS14139</name>
</gene>
<comment type="caution">
    <text evidence="2">The sequence shown here is derived from an EMBL/GenBank/DDBJ whole genome shotgun (WGS) entry which is preliminary data.</text>
</comment>
<dbReference type="Gene3D" id="3.40.50.720">
    <property type="entry name" value="NAD(P)-binding Rossmann-like Domain"/>
    <property type="match status" value="1"/>
</dbReference>
<feature type="domain" description="NAD(P)-binding" evidence="1">
    <location>
        <begin position="8"/>
        <end position="195"/>
    </location>
</feature>
<dbReference type="InterPro" id="IPR036291">
    <property type="entry name" value="NAD(P)-bd_dom_sf"/>
</dbReference>